<name>A0A2R6QBC9_9APHY</name>
<feature type="region of interest" description="Disordered" evidence="1">
    <location>
        <begin position="838"/>
        <end position="1022"/>
    </location>
</feature>
<feature type="compositionally biased region" description="Polar residues" evidence="1">
    <location>
        <begin position="618"/>
        <end position="627"/>
    </location>
</feature>
<dbReference type="Proteomes" id="UP000186601">
    <property type="component" value="Unassembled WGS sequence"/>
</dbReference>
<feature type="region of interest" description="Disordered" evidence="1">
    <location>
        <begin position="211"/>
        <end position="245"/>
    </location>
</feature>
<feature type="compositionally biased region" description="Basic and acidic residues" evidence="1">
    <location>
        <begin position="667"/>
        <end position="688"/>
    </location>
</feature>
<evidence type="ECO:0000256" key="1">
    <source>
        <dbReference type="SAM" id="MobiDB-lite"/>
    </source>
</evidence>
<feature type="region of interest" description="Disordered" evidence="1">
    <location>
        <begin position="655"/>
        <end position="735"/>
    </location>
</feature>
<reference evidence="2 3" key="1">
    <citation type="submission" date="2018-02" db="EMBL/GenBank/DDBJ databases">
        <title>Genome sequence of the basidiomycete white-rot fungus Phlebia centrifuga.</title>
        <authorList>
            <person name="Granchi Z."/>
            <person name="Peng M."/>
            <person name="de Vries R.P."/>
            <person name="Hilden K."/>
            <person name="Makela M.R."/>
            <person name="Grigoriev I."/>
            <person name="Riley R."/>
        </authorList>
    </citation>
    <scope>NUCLEOTIDE SEQUENCE [LARGE SCALE GENOMIC DNA]</scope>
    <source>
        <strain evidence="2 3">FBCC195</strain>
    </source>
</reference>
<dbReference type="PANTHER" id="PTHR11183">
    <property type="entry name" value="GLYCOGENIN SUBFAMILY MEMBER"/>
    <property type="match status" value="1"/>
</dbReference>
<feature type="compositionally biased region" description="Basic and acidic residues" evidence="1">
    <location>
        <begin position="377"/>
        <end position="398"/>
    </location>
</feature>
<comment type="caution">
    <text evidence="2">The sequence shown here is derived from an EMBL/GenBank/DDBJ whole genome shotgun (WGS) entry which is preliminary data.</text>
</comment>
<feature type="compositionally biased region" description="Polar residues" evidence="1">
    <location>
        <begin position="540"/>
        <end position="553"/>
    </location>
</feature>
<feature type="region of interest" description="Disordered" evidence="1">
    <location>
        <begin position="261"/>
        <end position="528"/>
    </location>
</feature>
<feature type="compositionally biased region" description="Basic residues" evidence="1">
    <location>
        <begin position="409"/>
        <end position="422"/>
    </location>
</feature>
<feature type="region of interest" description="Disordered" evidence="1">
    <location>
        <begin position="143"/>
        <end position="165"/>
    </location>
</feature>
<organism evidence="2 3">
    <name type="scientific">Hermanssonia centrifuga</name>
    <dbReference type="NCBI Taxonomy" id="98765"/>
    <lineage>
        <taxon>Eukaryota</taxon>
        <taxon>Fungi</taxon>
        <taxon>Dikarya</taxon>
        <taxon>Basidiomycota</taxon>
        <taxon>Agaricomycotina</taxon>
        <taxon>Agaricomycetes</taxon>
        <taxon>Polyporales</taxon>
        <taxon>Meruliaceae</taxon>
        <taxon>Hermanssonia</taxon>
    </lineage>
</organism>
<gene>
    <name evidence="2" type="ORF">PHLCEN_2v3822</name>
</gene>
<feature type="compositionally biased region" description="Polar residues" evidence="1">
    <location>
        <begin position="987"/>
        <end position="1012"/>
    </location>
</feature>
<proteinExistence type="predicted"/>
<evidence type="ECO:0000313" key="2">
    <source>
        <dbReference type="EMBL" id="PSS05442.1"/>
    </source>
</evidence>
<accession>A0A2R6QBC9</accession>
<dbReference type="InterPro" id="IPR050587">
    <property type="entry name" value="GNT1/Glycosyltrans_8"/>
</dbReference>
<dbReference type="Pfam" id="PF01501">
    <property type="entry name" value="Glyco_transf_8"/>
    <property type="match status" value="1"/>
</dbReference>
<protein>
    <submittedName>
        <fullName evidence="2">Uncharacterized protein</fullName>
    </submittedName>
</protein>
<feature type="compositionally biased region" description="Polar residues" evidence="1">
    <location>
        <begin position="281"/>
        <end position="303"/>
    </location>
</feature>
<dbReference type="GO" id="GO:0016757">
    <property type="term" value="F:glycosyltransferase activity"/>
    <property type="evidence" value="ECO:0007669"/>
    <property type="project" value="InterPro"/>
</dbReference>
<dbReference type="OrthoDB" id="2014201at2759"/>
<feature type="compositionally biased region" description="Low complexity" evidence="1">
    <location>
        <begin position="937"/>
        <end position="954"/>
    </location>
</feature>
<dbReference type="SUPFAM" id="SSF53448">
    <property type="entry name" value="Nucleotide-diphospho-sugar transferases"/>
    <property type="match status" value="1"/>
</dbReference>
<dbReference type="InterPro" id="IPR002495">
    <property type="entry name" value="Glyco_trans_8"/>
</dbReference>
<dbReference type="Gene3D" id="3.90.550.10">
    <property type="entry name" value="Spore Coat Polysaccharide Biosynthesis Protein SpsA, Chain A"/>
    <property type="match status" value="1"/>
</dbReference>
<dbReference type="InterPro" id="IPR029044">
    <property type="entry name" value="Nucleotide-diphossugar_trans"/>
</dbReference>
<feature type="compositionally biased region" description="Polar residues" evidence="1">
    <location>
        <begin position="490"/>
        <end position="506"/>
    </location>
</feature>
<sequence length="1060" mass="117205">MVVSPGEDKFNDLMQLQKTKGSWDGGDQGLLNEWRGSNWNRLSFIYNTTPTAAYTYAPAYERFGTRISAVHFIGPNKPWKSLQWRAPGTKSTETIVDDGTKRVYDYDSLVDRWYDVYDRHYRQDTPAPRREFEVQRYTSAWDEGSSLGAETSSTYNGEPPAPRSALGLQDLRRMAIEGLGALAVGTISGPAEGEYRSMPLAGRIDLMRTQKHEEQPSQHYEGQGSSSFYHGGDDGSPATPRPSHIQIPSQEQQGYFRMETLPTPAPYEVPSAPYLHGHSLPPTQTNTPYYDPNSGQSYHQQPQMPWYRPDSSESDTSPASRAPHHQSQEQHQQSEEHHQWQSGSRAEHQQYGGNSRYYPGHHPGRDSGFQTPMPGRPEQHVYVHSHDAHQGLHHEHGQSQHSQGQAHDHQHHHGTHQVHHHEHGQSQQYQGQVHDQHNHGSHHHHHHHHEPPARPASPPKVSWNPALEPPPKEAPPVSAFPENTYYPNVWDQTGSQQHDATHQSYRSPDRSERSDTFFHPPPPSNIPEQLVREGQYANVIGSTPHQSPESVSSPPAPDRKKVHAVFPWEEKPRHSPRRVFPRTESPPPPANYIESERTSSPVSTPPPPTERRAPPLIQSPTSPTSSPWGLGFSNAWDTVPSIQRYASKLAGSPKIFPHQFMSQPPPEPREGWRKLEKERERDWQEHQDASSMDGDDEGESDEESEHSESSAKSKTSTGSHRKSRALSGKSKKKYCARGVQAVPETKEESIQVNVMVRDGVMHTLREASVATDSHSTTAPCPCCGRSCVPEECASSQASPQQRTGVGLGIRRWPESTGLLPSAVPRDFKAELEQMAGTPIATKNVRSGLPFPGSASPTGLRSPATLGSPRTYSPPKATSPPLAALPPPKIASPRAISPLQAPSPTKAMSPKNTSPRQIISPPPLATHDVHSPHHAPSPRRTSTSSMTGPSRTGSPVIGTGARMQQSSTPSPKLTRLSSLSSPFSPTLQRSTSNESAVTPSPSTTHDSLVTPENTPIGARKSGRVWDPARGVDVFKRGSEEVLARFLRMGSFDDDEGKRQAV</sequence>
<feature type="compositionally biased region" description="Acidic residues" evidence="1">
    <location>
        <begin position="693"/>
        <end position="705"/>
    </location>
</feature>
<feature type="compositionally biased region" description="Basic residues" evidence="1">
    <location>
        <begin position="439"/>
        <end position="449"/>
    </location>
</feature>
<feature type="compositionally biased region" description="Low complexity" evidence="1">
    <location>
        <begin position="972"/>
        <end position="986"/>
    </location>
</feature>
<feature type="compositionally biased region" description="Basic and acidic residues" evidence="1">
    <location>
        <begin position="326"/>
        <end position="339"/>
    </location>
</feature>
<dbReference type="EMBL" id="MLYV02000371">
    <property type="protein sequence ID" value="PSS05442.1"/>
    <property type="molecule type" value="Genomic_DNA"/>
</dbReference>
<feature type="compositionally biased region" description="Polar residues" evidence="1">
    <location>
        <begin position="217"/>
        <end position="228"/>
    </location>
</feature>
<dbReference type="AlphaFoldDB" id="A0A2R6QBC9"/>
<dbReference type="STRING" id="98765.A0A2R6QBC9"/>
<feature type="region of interest" description="Disordered" evidence="1">
    <location>
        <begin position="540"/>
        <end position="635"/>
    </location>
</feature>
<feature type="compositionally biased region" description="Basic residues" evidence="1">
    <location>
        <begin position="719"/>
        <end position="735"/>
    </location>
</feature>
<keyword evidence="3" id="KW-1185">Reference proteome</keyword>
<feature type="compositionally biased region" description="Basic and acidic residues" evidence="1">
    <location>
        <begin position="507"/>
        <end position="516"/>
    </location>
</feature>
<evidence type="ECO:0000313" key="3">
    <source>
        <dbReference type="Proteomes" id="UP000186601"/>
    </source>
</evidence>
<feature type="compositionally biased region" description="Polar residues" evidence="1">
    <location>
        <begin position="961"/>
        <end position="970"/>
    </location>
</feature>